<dbReference type="AlphaFoldDB" id="A0A0M4SQN9"/>
<dbReference type="OrthoDB" id="517468at2"/>
<dbReference type="PATRIC" id="fig|224013.5.peg.2235"/>
<evidence type="ECO:0000256" key="1">
    <source>
        <dbReference type="SAM" id="Phobius"/>
    </source>
</evidence>
<keyword evidence="3" id="KW-1185">Reference proteome</keyword>
<name>A0A0M4SQN9_9NOSO</name>
<reference evidence="2 3" key="2">
    <citation type="journal article" date="2016" name="Genome Announc.">
        <title>Draft Genome Sequence of the N2-Fixing Cyanobacterium Nostoc piscinale CENA21, Isolated from the Brazilian Amazon Floodplain.</title>
        <authorList>
            <person name="Leao T."/>
            <person name="Guimaraes P.I."/>
            <person name="de Melo A.G."/>
            <person name="Ramos R.T."/>
            <person name="Leao P.N."/>
            <person name="Silva A."/>
            <person name="Fiore M.F."/>
            <person name="Schneider M.P."/>
        </authorList>
    </citation>
    <scope>NUCLEOTIDE SEQUENCE [LARGE SCALE GENOMIC DNA]</scope>
    <source>
        <strain evidence="2 3">CENA21</strain>
    </source>
</reference>
<feature type="transmembrane region" description="Helical" evidence="1">
    <location>
        <begin position="6"/>
        <end position="39"/>
    </location>
</feature>
<protein>
    <submittedName>
        <fullName evidence="2">Uncharacterized protein</fullName>
    </submittedName>
</protein>
<reference evidence="3" key="1">
    <citation type="submission" date="2015-07" db="EMBL/GenBank/DDBJ databases">
        <title>Genome Of Nitrogen-Fixing Cyanobacterium Nostoc piscinale CENA21 From Solimoes/Amazon River Floodplain Sediments And Comparative Genomics To Uncover Biosynthetic Natural Products Potential.</title>
        <authorList>
            <person name="Leao T.F."/>
            <person name="Leao P.N."/>
            <person name="Guimaraes P.I."/>
            <person name="de Melo A.G.C."/>
            <person name="Ramos R.T.J."/>
            <person name="Silva A."/>
            <person name="Fiore M.F."/>
            <person name="Schneider M.P.C."/>
        </authorList>
    </citation>
    <scope>NUCLEOTIDE SEQUENCE [LARGE SCALE GENOMIC DNA]</scope>
    <source>
        <strain evidence="3">CENA21</strain>
    </source>
</reference>
<evidence type="ECO:0000313" key="2">
    <source>
        <dbReference type="EMBL" id="ALF52990.1"/>
    </source>
</evidence>
<dbReference type="RefSeq" id="WP_062291247.1">
    <property type="nucleotide sequence ID" value="NZ_CP012036.1"/>
</dbReference>
<dbReference type="KEGG" id="npz:ACX27_09220"/>
<accession>A0A0M4SQN9</accession>
<dbReference type="Proteomes" id="UP000062645">
    <property type="component" value="Chromosome"/>
</dbReference>
<dbReference type="EMBL" id="CP012036">
    <property type="protein sequence ID" value="ALF52990.1"/>
    <property type="molecule type" value="Genomic_DNA"/>
</dbReference>
<gene>
    <name evidence="2" type="ORF">ACX27_09220</name>
</gene>
<organism evidence="2 3">
    <name type="scientific">Nostoc piscinale CENA21</name>
    <dbReference type="NCBI Taxonomy" id="224013"/>
    <lineage>
        <taxon>Bacteria</taxon>
        <taxon>Bacillati</taxon>
        <taxon>Cyanobacteriota</taxon>
        <taxon>Cyanophyceae</taxon>
        <taxon>Nostocales</taxon>
        <taxon>Nostocaceae</taxon>
        <taxon>Nostoc</taxon>
    </lineage>
</organism>
<evidence type="ECO:0000313" key="3">
    <source>
        <dbReference type="Proteomes" id="UP000062645"/>
    </source>
</evidence>
<proteinExistence type="predicted"/>
<keyword evidence="1" id="KW-0472">Membrane</keyword>
<keyword evidence="1" id="KW-0812">Transmembrane</keyword>
<keyword evidence="1" id="KW-1133">Transmembrane helix</keyword>
<sequence>MNKTLITSIIFAMLILLIFSPFAALASLMIVLLVTATFWFIKNIFQAIISGNVQPTEEGD</sequence>